<protein>
    <submittedName>
        <fullName evidence="3">Uncharacterized protein</fullName>
    </submittedName>
</protein>
<dbReference type="Proteomes" id="UP001174934">
    <property type="component" value="Unassembled WGS sequence"/>
</dbReference>
<dbReference type="EMBL" id="JAULSR010000001">
    <property type="protein sequence ID" value="KAK0636123.1"/>
    <property type="molecule type" value="Genomic_DNA"/>
</dbReference>
<sequence length="327" mass="35910">MADARFLRIVTITTFLPAFALCIAHGSLSNSPVPAVGLAPLAVSASTAIFLLSRYSKRSKQKQRATHTHDDDDDDGHDVETQEEEGSSLINQEQQPHVLAHPILVFLVDSILAAALMVVLVFTWIRTQNTRDVELAMLAAYATIPLLINFLIHLYLAVREFIAGLALHGLVQHVAWQTLPPDCPHCGNRLRPDSLPAIPWYESVSAPKVKLPSFKVPSVTRLTMPAAMRSSSWRIKGPEWKTPAWLKGRRAADDANLFVNYEEGDDDARERYTDEPEVAVGSSSAASVGPLIPAIPVPEPVVEEVVVGSRRGRRGEAIFGEDENSWS</sequence>
<comment type="caution">
    <text evidence="3">The sequence shown here is derived from an EMBL/GenBank/DDBJ whole genome shotgun (WGS) entry which is preliminary data.</text>
</comment>
<dbReference type="AlphaFoldDB" id="A0AA39XLA2"/>
<name>A0AA39XLA2_9PEZI</name>
<keyword evidence="2" id="KW-0472">Membrane</keyword>
<reference evidence="3" key="1">
    <citation type="submission" date="2023-06" db="EMBL/GenBank/DDBJ databases">
        <title>Genome-scale phylogeny and comparative genomics of the fungal order Sordariales.</title>
        <authorList>
            <consortium name="Lawrence Berkeley National Laboratory"/>
            <person name="Hensen N."/>
            <person name="Bonometti L."/>
            <person name="Westerberg I."/>
            <person name="Brannstrom I.O."/>
            <person name="Guillou S."/>
            <person name="Cros-Aarteil S."/>
            <person name="Calhoun S."/>
            <person name="Haridas S."/>
            <person name="Kuo A."/>
            <person name="Mondo S."/>
            <person name="Pangilinan J."/>
            <person name="Riley R."/>
            <person name="LaButti K."/>
            <person name="Andreopoulos B."/>
            <person name="Lipzen A."/>
            <person name="Chen C."/>
            <person name="Yanf M."/>
            <person name="Daum C."/>
            <person name="Ng V."/>
            <person name="Clum A."/>
            <person name="Steindorff A."/>
            <person name="Ohm R."/>
            <person name="Martin F."/>
            <person name="Silar P."/>
            <person name="Natvig D."/>
            <person name="Lalanne C."/>
            <person name="Gautier V."/>
            <person name="Ament-velasquez S.L."/>
            <person name="Kruys A."/>
            <person name="Hutchinson M.I."/>
            <person name="Powell A.J."/>
            <person name="Barry K."/>
            <person name="Miller A.N."/>
            <person name="Grigoriev I.V."/>
            <person name="Debuchy R."/>
            <person name="Gladieux P."/>
            <person name="Thoren M.H."/>
            <person name="Johannesson H."/>
        </authorList>
    </citation>
    <scope>NUCLEOTIDE SEQUENCE</scope>
    <source>
        <strain evidence="3">SMH3391-2</strain>
    </source>
</reference>
<evidence type="ECO:0000256" key="1">
    <source>
        <dbReference type="SAM" id="MobiDB-lite"/>
    </source>
</evidence>
<keyword evidence="4" id="KW-1185">Reference proteome</keyword>
<evidence type="ECO:0000313" key="4">
    <source>
        <dbReference type="Proteomes" id="UP001174934"/>
    </source>
</evidence>
<organism evidence="3 4">
    <name type="scientific">Bombardia bombarda</name>
    <dbReference type="NCBI Taxonomy" id="252184"/>
    <lineage>
        <taxon>Eukaryota</taxon>
        <taxon>Fungi</taxon>
        <taxon>Dikarya</taxon>
        <taxon>Ascomycota</taxon>
        <taxon>Pezizomycotina</taxon>
        <taxon>Sordariomycetes</taxon>
        <taxon>Sordariomycetidae</taxon>
        <taxon>Sordariales</taxon>
        <taxon>Lasiosphaeriaceae</taxon>
        <taxon>Bombardia</taxon>
    </lineage>
</organism>
<feature type="transmembrane region" description="Helical" evidence="2">
    <location>
        <begin position="33"/>
        <end position="52"/>
    </location>
</feature>
<keyword evidence="2" id="KW-1133">Transmembrane helix</keyword>
<feature type="transmembrane region" description="Helical" evidence="2">
    <location>
        <begin position="7"/>
        <end position="27"/>
    </location>
</feature>
<feature type="region of interest" description="Disordered" evidence="1">
    <location>
        <begin position="61"/>
        <end position="91"/>
    </location>
</feature>
<keyword evidence="2" id="KW-0812">Transmembrane</keyword>
<feature type="transmembrane region" description="Helical" evidence="2">
    <location>
        <begin position="103"/>
        <end position="125"/>
    </location>
</feature>
<evidence type="ECO:0000313" key="3">
    <source>
        <dbReference type="EMBL" id="KAK0636123.1"/>
    </source>
</evidence>
<accession>A0AA39XLA2</accession>
<feature type="transmembrane region" description="Helical" evidence="2">
    <location>
        <begin position="137"/>
        <end position="158"/>
    </location>
</feature>
<gene>
    <name evidence="3" type="ORF">B0T17DRAFT_650988</name>
</gene>
<proteinExistence type="predicted"/>
<evidence type="ECO:0000256" key="2">
    <source>
        <dbReference type="SAM" id="Phobius"/>
    </source>
</evidence>
<feature type="compositionally biased region" description="Acidic residues" evidence="1">
    <location>
        <begin position="71"/>
        <end position="86"/>
    </location>
</feature>